<evidence type="ECO:0000259" key="2">
    <source>
        <dbReference type="PROSITE" id="PS50110"/>
    </source>
</evidence>
<keyword evidence="1" id="KW-0597">Phosphoprotein</keyword>
<proteinExistence type="predicted"/>
<dbReference type="PANTHER" id="PTHR44520">
    <property type="entry name" value="RESPONSE REGULATOR RCP1-RELATED"/>
    <property type="match status" value="1"/>
</dbReference>
<name>A0A2R8BG88_9RHOB</name>
<gene>
    <name evidence="3" type="primary">rcp1_2</name>
    <name evidence="3" type="ORF">ASD8599_02886</name>
</gene>
<dbReference type="SMART" id="SM00448">
    <property type="entry name" value="REC"/>
    <property type="match status" value="1"/>
</dbReference>
<feature type="domain" description="Response regulatory" evidence="2">
    <location>
        <begin position="6"/>
        <end position="131"/>
    </location>
</feature>
<dbReference type="Proteomes" id="UP000244880">
    <property type="component" value="Unassembled WGS sequence"/>
</dbReference>
<dbReference type="CDD" id="cd17557">
    <property type="entry name" value="REC_Rcp-like"/>
    <property type="match status" value="1"/>
</dbReference>
<dbReference type="PROSITE" id="PS50110">
    <property type="entry name" value="RESPONSE_REGULATORY"/>
    <property type="match status" value="1"/>
</dbReference>
<dbReference type="AlphaFoldDB" id="A0A2R8BG88"/>
<feature type="modified residue" description="4-aspartylphosphate" evidence="1">
    <location>
        <position position="64"/>
    </location>
</feature>
<dbReference type="Pfam" id="PF00072">
    <property type="entry name" value="Response_reg"/>
    <property type="match status" value="1"/>
</dbReference>
<accession>A0A2R8BG88</accession>
<evidence type="ECO:0000256" key="1">
    <source>
        <dbReference type="PROSITE-ProRule" id="PRU00169"/>
    </source>
</evidence>
<dbReference type="EMBL" id="OMOR01000001">
    <property type="protein sequence ID" value="SPH22142.1"/>
    <property type="molecule type" value="Genomic_DNA"/>
</dbReference>
<protein>
    <submittedName>
        <fullName evidence="3">Response regulator rcp1</fullName>
    </submittedName>
</protein>
<dbReference type="InterPro" id="IPR001789">
    <property type="entry name" value="Sig_transdc_resp-reg_receiver"/>
</dbReference>
<organism evidence="3 4">
    <name type="scientific">Ascidiaceihabitans donghaensis</name>
    <dbReference type="NCBI Taxonomy" id="1510460"/>
    <lineage>
        <taxon>Bacteria</taxon>
        <taxon>Pseudomonadati</taxon>
        <taxon>Pseudomonadota</taxon>
        <taxon>Alphaproteobacteria</taxon>
        <taxon>Rhodobacterales</taxon>
        <taxon>Paracoccaceae</taxon>
        <taxon>Ascidiaceihabitans</taxon>
    </lineage>
</organism>
<dbReference type="Gene3D" id="3.40.50.2300">
    <property type="match status" value="1"/>
</dbReference>
<dbReference type="InterPro" id="IPR011006">
    <property type="entry name" value="CheY-like_superfamily"/>
</dbReference>
<dbReference type="OrthoDB" id="9793549at2"/>
<evidence type="ECO:0000313" key="3">
    <source>
        <dbReference type="EMBL" id="SPH22142.1"/>
    </source>
</evidence>
<sequence>MQNKMNILLVDDDDFDAEFLQRSLRKSEFFGTLTRACDGLDALEILNSHCTHGETDHPFTILLDINMPRMDGHEFLTELRQNQAVANSRVIVLTTSGSEADIGRAYEKHACGYIVKPHGIKEMDNVVQALTAFWDTCKHPKHPVLSIPDVQIHPLQ</sequence>
<evidence type="ECO:0000313" key="4">
    <source>
        <dbReference type="Proteomes" id="UP000244880"/>
    </source>
</evidence>
<reference evidence="3 4" key="1">
    <citation type="submission" date="2018-03" db="EMBL/GenBank/DDBJ databases">
        <authorList>
            <person name="Keele B.F."/>
        </authorList>
    </citation>
    <scope>NUCLEOTIDE SEQUENCE [LARGE SCALE GENOMIC DNA]</scope>
    <source>
        <strain evidence="3 4">CECT 8599</strain>
    </source>
</reference>
<dbReference type="RefSeq" id="WP_108829128.1">
    <property type="nucleotide sequence ID" value="NZ_OMOR01000001.1"/>
</dbReference>
<keyword evidence="4" id="KW-1185">Reference proteome</keyword>
<dbReference type="PANTHER" id="PTHR44520:SF2">
    <property type="entry name" value="RESPONSE REGULATOR RCP1"/>
    <property type="match status" value="1"/>
</dbReference>
<dbReference type="InterPro" id="IPR052893">
    <property type="entry name" value="TCS_response_regulator"/>
</dbReference>
<dbReference type="GO" id="GO:0000160">
    <property type="term" value="P:phosphorelay signal transduction system"/>
    <property type="evidence" value="ECO:0007669"/>
    <property type="project" value="InterPro"/>
</dbReference>
<dbReference type="SUPFAM" id="SSF52172">
    <property type="entry name" value="CheY-like"/>
    <property type="match status" value="1"/>
</dbReference>